<feature type="signal peptide" evidence="1">
    <location>
        <begin position="1"/>
        <end position="22"/>
    </location>
</feature>
<gene>
    <name evidence="2" type="ORF">NQT62_09710</name>
</gene>
<evidence type="ECO:0000313" key="3">
    <source>
        <dbReference type="Proteomes" id="UP001204142"/>
    </source>
</evidence>
<proteinExistence type="predicted"/>
<evidence type="ECO:0000313" key="2">
    <source>
        <dbReference type="EMBL" id="MCQ8896707.1"/>
    </source>
</evidence>
<sequence>MKTHYMAVVLALGLFGCSGAPGDSDVQTALQTTLRTQVQEQMNVMSALGGKSASEAAQAMLGMPKPEDIHIEDMDVSDAQKQENGDYVVKANFTTKVGEKKEKSSAKLTLSKVNGQWKISGMEKL</sequence>
<dbReference type="PROSITE" id="PS51257">
    <property type="entry name" value="PROKAR_LIPOPROTEIN"/>
    <property type="match status" value="1"/>
</dbReference>
<reference evidence="2 3" key="1">
    <citation type="submission" date="2022-07" db="EMBL/GenBank/DDBJ databases">
        <authorList>
            <person name="Xamxidin M."/>
            <person name="Wu M."/>
        </authorList>
    </citation>
    <scope>NUCLEOTIDE SEQUENCE [LARGE SCALE GENOMIC DNA]</scope>
    <source>
        <strain evidence="2 3">NBRC 111650</strain>
    </source>
</reference>
<accession>A0ABT1WJ00</accession>
<dbReference type="Proteomes" id="UP001204142">
    <property type="component" value="Unassembled WGS sequence"/>
</dbReference>
<name>A0ABT1WJ00_9BURK</name>
<keyword evidence="1" id="KW-0732">Signal</keyword>
<protein>
    <submittedName>
        <fullName evidence="2">DUF4878 domain-containing protein</fullName>
    </submittedName>
</protein>
<feature type="chain" id="PRO_5046428375" evidence="1">
    <location>
        <begin position="23"/>
        <end position="125"/>
    </location>
</feature>
<keyword evidence="3" id="KW-1185">Reference proteome</keyword>
<dbReference type="EMBL" id="JANIGO010000003">
    <property type="protein sequence ID" value="MCQ8896707.1"/>
    <property type="molecule type" value="Genomic_DNA"/>
</dbReference>
<comment type="caution">
    <text evidence="2">The sequence shown here is derived from an EMBL/GenBank/DDBJ whole genome shotgun (WGS) entry which is preliminary data.</text>
</comment>
<organism evidence="2 3">
    <name type="scientific">Limnobacter humi</name>
    <dbReference type="NCBI Taxonomy" id="1778671"/>
    <lineage>
        <taxon>Bacteria</taxon>
        <taxon>Pseudomonadati</taxon>
        <taxon>Pseudomonadota</taxon>
        <taxon>Betaproteobacteria</taxon>
        <taxon>Burkholderiales</taxon>
        <taxon>Burkholderiaceae</taxon>
        <taxon>Limnobacter</taxon>
    </lineage>
</organism>
<dbReference type="RefSeq" id="WP_256764520.1">
    <property type="nucleotide sequence ID" value="NZ_JANIGO010000003.1"/>
</dbReference>
<evidence type="ECO:0000256" key="1">
    <source>
        <dbReference type="SAM" id="SignalP"/>
    </source>
</evidence>